<proteinExistence type="predicted"/>
<dbReference type="Proteomes" id="UP000005010">
    <property type="component" value="Chromosome"/>
</dbReference>
<accession>I0ENX3</accession>
<feature type="transmembrane region" description="Helical" evidence="1">
    <location>
        <begin position="189"/>
        <end position="209"/>
    </location>
</feature>
<reference evidence="3" key="1">
    <citation type="submission" date="2012-04" db="EMBL/GenBank/DDBJ databases">
        <title>Complete genome sequence of Helicobacter cetorum strain MIT 00-7128.</title>
        <authorList>
            <person name="Kersulyte D."/>
            <person name="Berg D.E."/>
        </authorList>
    </citation>
    <scope>NUCLEOTIDE SEQUENCE [LARGE SCALE GENOMIC DNA]</scope>
    <source>
        <strain evidence="3">MIT 00-7128</strain>
    </source>
</reference>
<dbReference type="AlphaFoldDB" id="I0ENX3"/>
<keyword evidence="1" id="KW-1133">Transmembrane helix</keyword>
<organism evidence="2 3">
    <name type="scientific">Helicobacter cetorum (strain ATCC BAA-429 / MIT 00-7128)</name>
    <dbReference type="NCBI Taxonomy" id="182217"/>
    <lineage>
        <taxon>Bacteria</taxon>
        <taxon>Pseudomonadati</taxon>
        <taxon>Campylobacterota</taxon>
        <taxon>Epsilonproteobacteria</taxon>
        <taxon>Campylobacterales</taxon>
        <taxon>Helicobacteraceae</taxon>
        <taxon>Helicobacter</taxon>
    </lineage>
</organism>
<feature type="transmembrane region" description="Helical" evidence="1">
    <location>
        <begin position="84"/>
        <end position="101"/>
    </location>
</feature>
<keyword evidence="1" id="KW-0812">Transmembrane</keyword>
<feature type="transmembrane region" description="Helical" evidence="1">
    <location>
        <begin position="107"/>
        <end position="125"/>
    </location>
</feature>
<evidence type="ECO:0000313" key="2">
    <source>
        <dbReference type="EMBL" id="AFI04642.1"/>
    </source>
</evidence>
<keyword evidence="3" id="KW-1185">Reference proteome</keyword>
<dbReference type="STRING" id="182217.HCW_06920"/>
<feature type="transmembrane region" description="Helical" evidence="1">
    <location>
        <begin position="215"/>
        <end position="234"/>
    </location>
</feature>
<evidence type="ECO:0000256" key="1">
    <source>
        <dbReference type="SAM" id="Phobius"/>
    </source>
</evidence>
<name>I0ENX3_HELC0</name>
<sequence length="244" mass="28393">MNSYKKIYKHKIVFSSLFFLLFLFNAETLLLSHFSDNFSQLFFLFENHVYDFIIGLDYLGLVGVSLIYLLILIAKPFTLSRQKCACIGILILTIYASNFPIQNSLVALYGFYFVLLGTLLWRFLGATTKQSFLPSINICAIWLFGSSLQSFRFLDITDYVDFLLFVVALILFILVFMRYKRLFGLYEYANTLVLIGGLCVILLCSTTLMQTREYYSVRFSFYLLGLLGWLLEYVHISLKRFGMR</sequence>
<protein>
    <submittedName>
        <fullName evidence="2">Uncharacterized protein</fullName>
    </submittedName>
</protein>
<dbReference type="EMBL" id="CP003479">
    <property type="protein sequence ID" value="AFI04642.1"/>
    <property type="molecule type" value="Genomic_DNA"/>
</dbReference>
<dbReference type="HOGENOM" id="CLU_1132375_0_0_7"/>
<dbReference type="PATRIC" id="fig|182217.3.peg.1463"/>
<keyword evidence="1" id="KW-0472">Membrane</keyword>
<feature type="transmembrane region" description="Helical" evidence="1">
    <location>
        <begin position="52"/>
        <end position="72"/>
    </location>
</feature>
<gene>
    <name evidence="2" type="ordered locus">HCW_06920</name>
</gene>
<dbReference type="KEGG" id="hce:HCW_06920"/>
<dbReference type="RefSeq" id="WP_014661509.1">
    <property type="nucleotide sequence ID" value="NC_017737.1"/>
</dbReference>
<feature type="transmembrane region" description="Helical" evidence="1">
    <location>
        <begin position="132"/>
        <end position="153"/>
    </location>
</feature>
<feature type="transmembrane region" description="Helical" evidence="1">
    <location>
        <begin position="159"/>
        <end position="177"/>
    </location>
</feature>
<evidence type="ECO:0000313" key="3">
    <source>
        <dbReference type="Proteomes" id="UP000005010"/>
    </source>
</evidence>